<accession>A0A6N4TMD0</accession>
<evidence type="ECO:0000313" key="3">
    <source>
        <dbReference type="EMBL" id="BBK23877.1"/>
    </source>
</evidence>
<reference evidence="4" key="1">
    <citation type="submission" date="2019-05" db="EMBL/GenBank/DDBJ databases">
        <title>Complete genome sequencing of Absiella argi strain JCM 30884.</title>
        <authorList>
            <person name="Sakamoto M."/>
            <person name="Murakami T."/>
            <person name="Mori H."/>
        </authorList>
    </citation>
    <scope>NUCLEOTIDE SEQUENCE [LARGE SCALE GENOMIC DNA]</scope>
    <source>
        <strain evidence="4">JCM 30884</strain>
    </source>
</reference>
<dbReference type="KEGG" id="aarg:Aargi30884_27800"/>
<evidence type="ECO:0000256" key="1">
    <source>
        <dbReference type="SAM" id="Coils"/>
    </source>
</evidence>
<gene>
    <name evidence="3" type="ORF">Aargi30884_27800</name>
</gene>
<evidence type="ECO:0000259" key="2">
    <source>
        <dbReference type="PROSITE" id="PS51688"/>
    </source>
</evidence>
<dbReference type="PROSITE" id="PS51688">
    <property type="entry name" value="ICA"/>
    <property type="match status" value="1"/>
</dbReference>
<evidence type="ECO:0000313" key="4">
    <source>
        <dbReference type="Proteomes" id="UP000464754"/>
    </source>
</evidence>
<protein>
    <recommendedName>
        <fullName evidence="2">Peptidase S74 domain-containing protein</fullName>
    </recommendedName>
</protein>
<keyword evidence="4" id="KW-1185">Reference proteome</keyword>
<dbReference type="InterPro" id="IPR036388">
    <property type="entry name" value="WH-like_DNA-bd_sf"/>
</dbReference>
<dbReference type="EMBL" id="AP019695">
    <property type="protein sequence ID" value="BBK23877.1"/>
    <property type="molecule type" value="Genomic_DNA"/>
</dbReference>
<feature type="domain" description="Peptidase S74" evidence="2">
    <location>
        <begin position="1228"/>
        <end position="1328"/>
    </location>
</feature>
<organism evidence="3 4">
    <name type="scientific">Amedibacterium intestinale</name>
    <dbReference type="NCBI Taxonomy" id="2583452"/>
    <lineage>
        <taxon>Bacteria</taxon>
        <taxon>Bacillati</taxon>
        <taxon>Bacillota</taxon>
        <taxon>Erysipelotrichia</taxon>
        <taxon>Erysipelotrichales</taxon>
        <taxon>Erysipelotrichaceae</taxon>
        <taxon>Amedibacterium</taxon>
    </lineage>
</organism>
<sequence length="1354" mass="145390">MRSICNIDFKNNVAWGSSASAQSINEILLSIYPTENMKSNLRIEITDTKGKVITESVERERNGLINHTLSSLYYLTAGTFKLRLLSDEENSSYVLYKTLENLTDGDDIVCKYRFATQTFEVYKIVIESSAGSDYDDKPLWDAVEEIRVKYLTVDAFNAEKATIYNLIAEKANITDLTAINAEIENLKANKADIGELNAEIAKVNELIAKKANVDDLHAIEATIEQLNVHIANIDKAIIDVAHISDLEAINAKIESIEAGNINTEALEAHFARIDLANIKDGCITTAMIGEGVIESAQIADGSITDAKIVTLTANKLTAGRIDASDIEVVNLNCANLTVGTINGHQITNGAIDWDKLASQVGDTINNADENASQALDDALKAYQEAQKANSAAGTAQSTANGKNTVIYASAQPSTSGRKTNDVWFDTDDSYKMYYFNGTAWVAAQFGTNAIKNASITTALIADAAINNAKIANLDAGKITSGYISSDRIQAGSIVIGKLDDATKKTITDANSNASKALSDAAAASSKAGNAQSTANSALSKANNAQSTIDNMEVGGRNLLLKTKEYIPASNTNLSGSMASNGQFEIAKDKFQDFTVRFLNSVPQPVNGSGKAVSEHRIKNFNYKEIYTFSFWAKGTLNALCCFFYGAKTGYVKARVLATSTGYSNATFGNGRAPLKIATNSWKKYWVTWELGSSGDLSIDKLALIRTDTGTNQGSLMVCGVKLEKGNKATDWTPAPEDVDQKISDTDARITEVDRYIANWCYNNDKTYINGGKIYTGTVNASQIAANAIIAGKIAANAVTTANLQADCVNADKIAAKAINAEHINGAIITSDKIVAGAITGDKIAARTIDATKIVANTITAAEIKAGTITGDKIAAGTIDASKIKAGTITATQIAANAITSEKITADAITSAKIKTDAIKSRNYVAGSVGSFLNLADGTFTSKNLKWTADGSITASNVNLTGAITATGGKIAGWSIGNSTISKQSGDFYVVLSSSLTSNGDVLVVRKGTSSYTYPFCVRNDGTLYASNATITGKISGSSISGGTISGASITGGSITSGTSINVTTDLKVGNNIYLNQGINSIKQIVFASGNMIMNTWTNSYNYLSVRSDYRCALVSGNAQIAAVGNTGEVEINVNGNGTWIGDKYSAGGWLGFYNWAHGTRKGWFGHDGGTSFNWWNESNGTNGVFLDATANGNWTHGRFCPSFGGMALGSSNNRWYRLYASNGSDTSSDIRLKTNIKKYDERYERMYMELKPVTYELKENLGQTQCGLIAQWVYDAMINNGIEENEFGAYNHRLEDDSYGLVYEQFTSLNMHMIQKTIKRVDTHDDEIARLKERVTELQSKLNAYILGEMEIRT</sequence>
<name>A0A6N4TMD0_9FIRM</name>
<dbReference type="Gene3D" id="1.10.10.10">
    <property type="entry name" value="Winged helix-like DNA-binding domain superfamily/Winged helix DNA-binding domain"/>
    <property type="match status" value="1"/>
</dbReference>
<dbReference type="InterPro" id="IPR030392">
    <property type="entry name" value="S74_ICA"/>
</dbReference>
<proteinExistence type="predicted"/>
<dbReference type="RefSeq" id="WP_163052547.1">
    <property type="nucleotide sequence ID" value="NZ_AP019695.1"/>
</dbReference>
<dbReference type="Pfam" id="PF13884">
    <property type="entry name" value="Peptidase_S74"/>
    <property type="match status" value="1"/>
</dbReference>
<dbReference type="Proteomes" id="UP000464754">
    <property type="component" value="Chromosome"/>
</dbReference>
<feature type="coiled-coil region" evidence="1">
    <location>
        <begin position="1314"/>
        <end position="1341"/>
    </location>
</feature>
<feature type="coiled-coil region" evidence="1">
    <location>
        <begin position="176"/>
        <end position="206"/>
    </location>
</feature>
<keyword evidence="1" id="KW-0175">Coiled coil</keyword>